<comment type="caution">
    <text evidence="2">The sequence shown here is derived from an EMBL/GenBank/DDBJ whole genome shotgun (WGS) entry which is preliminary data.</text>
</comment>
<reference evidence="2 3" key="1">
    <citation type="submission" date="2020-04" db="EMBL/GenBank/DDBJ databases">
        <title>Perkinsus chesapeaki whole genome sequence.</title>
        <authorList>
            <person name="Bogema D.R."/>
        </authorList>
    </citation>
    <scope>NUCLEOTIDE SEQUENCE [LARGE SCALE GENOMIC DNA]</scope>
    <source>
        <strain evidence="2">ATCC PRA-425</strain>
    </source>
</reference>
<dbReference type="Gene3D" id="3.30.70.270">
    <property type="match status" value="1"/>
</dbReference>
<evidence type="ECO:0000313" key="3">
    <source>
        <dbReference type="Proteomes" id="UP000591131"/>
    </source>
</evidence>
<dbReference type="InterPro" id="IPR043502">
    <property type="entry name" value="DNA/RNA_pol_sf"/>
</dbReference>
<name>A0A7J6KL86_PERCH</name>
<dbReference type="InterPro" id="IPR043128">
    <property type="entry name" value="Rev_trsase/Diguanyl_cyclase"/>
</dbReference>
<evidence type="ECO:0000313" key="2">
    <source>
        <dbReference type="EMBL" id="KAF4647341.1"/>
    </source>
</evidence>
<feature type="non-terminal residue" evidence="2">
    <location>
        <position position="1"/>
    </location>
</feature>
<proteinExistence type="predicted"/>
<dbReference type="Gene3D" id="3.10.10.10">
    <property type="entry name" value="HIV Type 1 Reverse Transcriptase, subunit A, domain 1"/>
    <property type="match status" value="1"/>
</dbReference>
<dbReference type="Proteomes" id="UP000591131">
    <property type="component" value="Unassembled WGS sequence"/>
</dbReference>
<keyword evidence="3" id="KW-1185">Reference proteome</keyword>
<dbReference type="InterPro" id="IPR000477">
    <property type="entry name" value="RT_dom"/>
</dbReference>
<dbReference type="AlphaFoldDB" id="A0A7J6KL86"/>
<dbReference type="EMBL" id="JAAPAO010002683">
    <property type="protein sequence ID" value="KAF4647341.1"/>
    <property type="molecule type" value="Genomic_DNA"/>
</dbReference>
<protein>
    <recommendedName>
        <fullName evidence="1">Reverse transcriptase domain-containing protein</fullName>
    </recommendedName>
</protein>
<sequence length="241" mass="26261">PVFDYSQGLYARLNPEQQAASDAEILKFASRCWWEAADDSTRSAQGGVLIPEAIAFPVVQGKKTRPCVDMRQANREFPHSSYSGRSCAVILAQLRVTIAQASAKAYQAKNRPRLALATLDAETAFYRVRLSGVTAQVRCLGRRYRVGRVLFGHRAGPAILEEALSGLLGAAMSDAAKGQEGNTVIPLYCWAYVDDITLLGEETAVKRLYASIASVGAKWGFTFSPAKSHWIIFEPEGTCAL</sequence>
<feature type="domain" description="Reverse transcriptase" evidence="1">
    <location>
        <begin position="97"/>
        <end position="231"/>
    </location>
</feature>
<dbReference type="SUPFAM" id="SSF56672">
    <property type="entry name" value="DNA/RNA polymerases"/>
    <property type="match status" value="1"/>
</dbReference>
<feature type="non-terminal residue" evidence="2">
    <location>
        <position position="241"/>
    </location>
</feature>
<accession>A0A7J6KL86</accession>
<evidence type="ECO:0000259" key="1">
    <source>
        <dbReference type="Pfam" id="PF00078"/>
    </source>
</evidence>
<organism evidence="2 3">
    <name type="scientific">Perkinsus chesapeaki</name>
    <name type="common">Clam parasite</name>
    <name type="synonym">Perkinsus andrewsi</name>
    <dbReference type="NCBI Taxonomy" id="330153"/>
    <lineage>
        <taxon>Eukaryota</taxon>
        <taxon>Sar</taxon>
        <taxon>Alveolata</taxon>
        <taxon>Perkinsozoa</taxon>
        <taxon>Perkinsea</taxon>
        <taxon>Perkinsida</taxon>
        <taxon>Perkinsidae</taxon>
        <taxon>Perkinsus</taxon>
    </lineage>
</organism>
<gene>
    <name evidence="2" type="ORF">FOL47_004720</name>
</gene>
<dbReference type="Pfam" id="PF00078">
    <property type="entry name" value="RVT_1"/>
    <property type="match status" value="1"/>
</dbReference>